<dbReference type="InterPro" id="IPR016631">
    <property type="entry name" value="Regulatory_RpfE"/>
</dbReference>
<dbReference type="Proteomes" id="UP000587070">
    <property type="component" value="Unassembled WGS sequence"/>
</dbReference>
<proteinExistence type="predicted"/>
<evidence type="ECO:0008006" key="3">
    <source>
        <dbReference type="Google" id="ProtNLM"/>
    </source>
</evidence>
<reference evidence="1 2" key="1">
    <citation type="submission" date="2020-08" db="EMBL/GenBank/DDBJ databases">
        <title>Genome sequencing of Purple Non-Sulfur Bacteria from various extreme environments.</title>
        <authorList>
            <person name="Mayer M."/>
        </authorList>
    </citation>
    <scope>NUCLEOTIDE SEQUENCE [LARGE SCALE GENOMIC DNA]</scope>
    <source>
        <strain evidence="1 2">2761</strain>
    </source>
</reference>
<gene>
    <name evidence="1" type="ORF">GGD90_003583</name>
</gene>
<protein>
    <recommendedName>
        <fullName evidence="3">Phosphoglycerate mutase</fullName>
    </recommendedName>
</protein>
<dbReference type="EMBL" id="JACIGE010000022">
    <property type="protein sequence ID" value="MBB4249178.1"/>
    <property type="molecule type" value="Genomic_DNA"/>
</dbReference>
<evidence type="ECO:0000313" key="1">
    <source>
        <dbReference type="EMBL" id="MBB4249178.1"/>
    </source>
</evidence>
<dbReference type="OrthoDB" id="5295974at2"/>
<dbReference type="PIRSF" id="PIRSF015283">
    <property type="entry name" value="Regulatory_RpfE"/>
    <property type="match status" value="1"/>
</dbReference>
<sequence length="391" mass="41029">MPAPRQSLRLTLFVPDLLRPPPPADAFGAGSEADCPTLAGLLARGSLLRQPLTSAEAALAALFGLRPAAPAAALPFATLRLRGENAPAAAPLATQAGWLCADPVHLRLLHDRMVLADSHAFSIDDSEAQALVGRLNKHFAAHDVDPGAEFFAAARDRWYVRLIESSAGTASDQTAGRTAAPDLPPLSEVAGRSLRKHLPETAALAPWRRLLLEAQMLLAADPVNAARAGRGELPLNSLWLWGAGDPATPPAAPVFTQAWTDSPLARGLARHCGSAEQALPASASALLAAGAVSGEQLVVCESLIGPALLDDEAAWCAAVNDLESQWFVPLAAALRGGTLSSLTVVAPTALGLLHWQITPRDHWQFWRRPRALAALARELAASGGANEARNQ</sequence>
<name>A0A840GEW8_RHOTE</name>
<accession>A0A840GEW8</accession>
<keyword evidence="2" id="KW-1185">Reference proteome</keyword>
<organism evidence="1 2">
    <name type="scientific">Rhodocyclus tenuis</name>
    <name type="common">Rhodospirillum tenue</name>
    <dbReference type="NCBI Taxonomy" id="1066"/>
    <lineage>
        <taxon>Bacteria</taxon>
        <taxon>Pseudomonadati</taxon>
        <taxon>Pseudomonadota</taxon>
        <taxon>Betaproteobacteria</taxon>
        <taxon>Rhodocyclales</taxon>
        <taxon>Rhodocyclaceae</taxon>
        <taxon>Rhodocyclus</taxon>
    </lineage>
</organism>
<evidence type="ECO:0000313" key="2">
    <source>
        <dbReference type="Proteomes" id="UP000587070"/>
    </source>
</evidence>
<comment type="caution">
    <text evidence="1">The sequence shown here is derived from an EMBL/GenBank/DDBJ whole genome shotgun (WGS) entry which is preliminary data.</text>
</comment>
<dbReference type="RefSeq" id="WP_153118060.1">
    <property type="nucleotide sequence ID" value="NZ_JACIGE010000022.1"/>
</dbReference>
<dbReference type="AlphaFoldDB" id="A0A840GEW8"/>